<comment type="caution">
    <text evidence="1">The sequence shown here is derived from an EMBL/GenBank/DDBJ whole genome shotgun (WGS) entry which is preliminary data.</text>
</comment>
<keyword evidence="2" id="KW-1185">Reference proteome</keyword>
<evidence type="ECO:0000313" key="1">
    <source>
        <dbReference type="EMBL" id="MDA3614686.1"/>
    </source>
</evidence>
<protein>
    <submittedName>
        <fullName evidence="1">Uncharacterized protein</fullName>
    </submittedName>
</protein>
<evidence type="ECO:0000313" key="2">
    <source>
        <dbReference type="Proteomes" id="UP001210231"/>
    </source>
</evidence>
<sequence length="71" mass="8297">MPIIHKPVYAECDNCESCIELDQDNPDDTLQQHNWYKGLTNVRHEAVLCPSCFVVHQCDRTGFPWVEEIKH</sequence>
<gene>
    <name evidence="1" type="ORF">O3P16_07695</name>
</gene>
<proteinExistence type="predicted"/>
<reference evidence="1 2" key="1">
    <citation type="submission" date="2022-12" db="EMBL/GenBank/DDBJ databases">
        <title>Chitinophagaceae gen. sp. nov., a new member of the family Chitinophagaceae, isolated from soil in a chemical factory.</title>
        <authorList>
            <person name="Ke Z."/>
        </authorList>
    </citation>
    <scope>NUCLEOTIDE SEQUENCE [LARGE SCALE GENOMIC DNA]</scope>
    <source>
        <strain evidence="1 2">LY-5</strain>
    </source>
</reference>
<dbReference type="EMBL" id="JAQGEF010000007">
    <property type="protein sequence ID" value="MDA3614686.1"/>
    <property type="molecule type" value="Genomic_DNA"/>
</dbReference>
<name>A0ABT4UIQ2_9BACT</name>
<dbReference type="Proteomes" id="UP001210231">
    <property type="component" value="Unassembled WGS sequence"/>
</dbReference>
<organism evidence="1 2">
    <name type="scientific">Polluticaenibacter yanchengensis</name>
    <dbReference type="NCBI Taxonomy" id="3014562"/>
    <lineage>
        <taxon>Bacteria</taxon>
        <taxon>Pseudomonadati</taxon>
        <taxon>Bacteroidota</taxon>
        <taxon>Chitinophagia</taxon>
        <taxon>Chitinophagales</taxon>
        <taxon>Chitinophagaceae</taxon>
        <taxon>Polluticaenibacter</taxon>
    </lineage>
</organism>
<accession>A0ABT4UIQ2</accession>